<evidence type="ECO:0000256" key="2">
    <source>
        <dbReference type="SAM" id="Phobius"/>
    </source>
</evidence>
<dbReference type="OrthoDB" id="2014299at2759"/>
<keyword evidence="2" id="KW-0812">Transmembrane</keyword>
<evidence type="ECO:0008006" key="5">
    <source>
        <dbReference type="Google" id="ProtNLM"/>
    </source>
</evidence>
<feature type="transmembrane region" description="Helical" evidence="2">
    <location>
        <begin position="228"/>
        <end position="249"/>
    </location>
</feature>
<dbReference type="Proteomes" id="UP000479710">
    <property type="component" value="Unassembled WGS sequence"/>
</dbReference>
<evidence type="ECO:0000313" key="3">
    <source>
        <dbReference type="EMBL" id="KAF0902758.1"/>
    </source>
</evidence>
<keyword evidence="2" id="KW-1133">Transmembrane helix</keyword>
<sequence>MPSSAMGQRGVEDPPRRSLPPLRTLPPPPTRVLTLQPPATSTPPPHRRAYKEAKLASAIPAPHPRRLPLFLATPTPMSLVAGWIPTKEPKAAGGRDVIAATRVRRRSFSLAPPTTLALPPCQWVASQLPLGLRCAGADWTEPSFVAVEEKSDAAAEARKALASEGGGGVEEEEDVPFGAINGAGGNSVEESVVLPPFEQSLVATDSVGDDALSQALGSKLDLKETSTYVMYGSGAFIAGWILSAAVSAIDSIPLVSDY</sequence>
<protein>
    <recommendedName>
        <fullName evidence="5">Cyanobacterial aminoacyl-tRNA synthetase CAAD domain-containing protein</fullName>
    </recommendedName>
</protein>
<evidence type="ECO:0000256" key="1">
    <source>
        <dbReference type="SAM" id="MobiDB-lite"/>
    </source>
</evidence>
<gene>
    <name evidence="3" type="ORF">E2562_019090</name>
</gene>
<proteinExistence type="predicted"/>
<keyword evidence="4" id="KW-1185">Reference proteome</keyword>
<keyword evidence="2" id="KW-0472">Membrane</keyword>
<evidence type="ECO:0000313" key="4">
    <source>
        <dbReference type="Proteomes" id="UP000479710"/>
    </source>
</evidence>
<dbReference type="PANTHER" id="PTHR33222">
    <property type="match status" value="1"/>
</dbReference>
<accession>A0A6G1CQK6</accession>
<dbReference type="AlphaFoldDB" id="A0A6G1CQK6"/>
<organism evidence="3 4">
    <name type="scientific">Oryza meyeriana var. granulata</name>
    <dbReference type="NCBI Taxonomy" id="110450"/>
    <lineage>
        <taxon>Eukaryota</taxon>
        <taxon>Viridiplantae</taxon>
        <taxon>Streptophyta</taxon>
        <taxon>Embryophyta</taxon>
        <taxon>Tracheophyta</taxon>
        <taxon>Spermatophyta</taxon>
        <taxon>Magnoliopsida</taxon>
        <taxon>Liliopsida</taxon>
        <taxon>Poales</taxon>
        <taxon>Poaceae</taxon>
        <taxon>BOP clade</taxon>
        <taxon>Oryzoideae</taxon>
        <taxon>Oryzeae</taxon>
        <taxon>Oryzinae</taxon>
        <taxon>Oryza</taxon>
        <taxon>Oryza meyeriana</taxon>
    </lineage>
</organism>
<dbReference type="GO" id="GO:0009535">
    <property type="term" value="C:chloroplast thylakoid membrane"/>
    <property type="evidence" value="ECO:0007669"/>
    <property type="project" value="TreeGrafter"/>
</dbReference>
<dbReference type="EMBL" id="SPHZ02000008">
    <property type="protein sequence ID" value="KAF0902757.1"/>
    <property type="molecule type" value="Genomic_DNA"/>
</dbReference>
<dbReference type="PANTHER" id="PTHR33222:SF37">
    <property type="entry name" value="OS06G0217700 PROTEIN"/>
    <property type="match status" value="1"/>
</dbReference>
<reference evidence="3 4" key="1">
    <citation type="submission" date="2019-11" db="EMBL/GenBank/DDBJ databases">
        <title>Whole genome sequence of Oryza granulata.</title>
        <authorList>
            <person name="Li W."/>
        </authorList>
    </citation>
    <scope>NUCLEOTIDE SEQUENCE [LARGE SCALE GENOMIC DNA]</scope>
    <source>
        <strain evidence="4">cv. Menghai</strain>
        <tissue evidence="3">Leaf</tissue>
    </source>
</reference>
<name>A0A6G1CQK6_9ORYZ</name>
<dbReference type="EMBL" id="SPHZ02000008">
    <property type="protein sequence ID" value="KAF0902758.1"/>
    <property type="molecule type" value="Genomic_DNA"/>
</dbReference>
<dbReference type="InterPro" id="IPR033344">
    <property type="entry name" value="CURT1"/>
</dbReference>
<comment type="caution">
    <text evidence="3">The sequence shown here is derived from an EMBL/GenBank/DDBJ whole genome shotgun (WGS) entry which is preliminary data.</text>
</comment>
<feature type="region of interest" description="Disordered" evidence="1">
    <location>
        <begin position="1"/>
        <end position="50"/>
    </location>
</feature>